<dbReference type="AlphaFoldDB" id="A0AAD7NDJ3"/>
<feature type="region of interest" description="Disordered" evidence="1">
    <location>
        <begin position="51"/>
        <end position="172"/>
    </location>
</feature>
<name>A0AAD7NDJ3_9AGAR</name>
<dbReference type="EMBL" id="JARJLG010000062">
    <property type="protein sequence ID" value="KAJ7756083.1"/>
    <property type="molecule type" value="Genomic_DNA"/>
</dbReference>
<gene>
    <name evidence="2" type="ORF">DFH07DRAFT_773276</name>
</gene>
<organism evidence="2 3">
    <name type="scientific">Mycena maculata</name>
    <dbReference type="NCBI Taxonomy" id="230809"/>
    <lineage>
        <taxon>Eukaryota</taxon>
        <taxon>Fungi</taxon>
        <taxon>Dikarya</taxon>
        <taxon>Basidiomycota</taxon>
        <taxon>Agaricomycotina</taxon>
        <taxon>Agaricomycetes</taxon>
        <taxon>Agaricomycetidae</taxon>
        <taxon>Agaricales</taxon>
        <taxon>Marasmiineae</taxon>
        <taxon>Mycenaceae</taxon>
        <taxon>Mycena</taxon>
    </lineage>
</organism>
<accession>A0AAD7NDJ3</accession>
<comment type="caution">
    <text evidence="2">The sequence shown here is derived from an EMBL/GenBank/DDBJ whole genome shotgun (WGS) entry which is preliminary data.</text>
</comment>
<evidence type="ECO:0000313" key="2">
    <source>
        <dbReference type="EMBL" id="KAJ7756083.1"/>
    </source>
</evidence>
<sequence>MSGLWLPVMRKTHSGNGYSPFTLGRPTFPKIIHALQEPAFDIGPLIARAVSAESEEQDDHEGDDEADHDPLDDARDEPPAPLLGLDQGHPFPPPKQLDPLPPVTANPKPAAILKPAASPKPRPGPQRSSMKAEKVAKAAEKAQKVRTASHNRRRAKHARDLTTHGHLPSPATVSAIVRPAAPLRTELNASALPTAFGAYSGKLEDKVEKRGSKVRRSVADLIGLGFQLVKWDGITPRPLLDKNGRIIAVLAGRPNHAKYLESANFAFRTIRDAGAAENFPAAMRHHRRGLFAAMNVGLFYGKGQRFPCWLNNKGYTTLADGLLGDCHIQRLACFADAAFALWAPRLYRYYRDNDAGLRRHMSFRRPFVGSIFACAAFNFGPNVWTFKHRDVLNLAFGWCAVNALGEFDATTGGHLVLEDLKLVVEFPHGTLILLPSATVAHSNVPVQAGEERVSFTQFTPGGIFRFVDNGGQTVDELAERNPSEYDRIMARKAARWEEGLSLLSTLDELLPEE</sequence>
<feature type="compositionally biased region" description="Acidic residues" evidence="1">
    <location>
        <begin position="53"/>
        <end position="67"/>
    </location>
</feature>
<reference evidence="2" key="1">
    <citation type="submission" date="2023-03" db="EMBL/GenBank/DDBJ databases">
        <title>Massive genome expansion in bonnet fungi (Mycena s.s.) driven by repeated elements and novel gene families across ecological guilds.</title>
        <authorList>
            <consortium name="Lawrence Berkeley National Laboratory"/>
            <person name="Harder C.B."/>
            <person name="Miyauchi S."/>
            <person name="Viragh M."/>
            <person name="Kuo A."/>
            <person name="Thoen E."/>
            <person name="Andreopoulos B."/>
            <person name="Lu D."/>
            <person name="Skrede I."/>
            <person name="Drula E."/>
            <person name="Henrissat B."/>
            <person name="Morin E."/>
            <person name="Kohler A."/>
            <person name="Barry K."/>
            <person name="LaButti K."/>
            <person name="Morin E."/>
            <person name="Salamov A."/>
            <person name="Lipzen A."/>
            <person name="Mereny Z."/>
            <person name="Hegedus B."/>
            <person name="Baldrian P."/>
            <person name="Stursova M."/>
            <person name="Weitz H."/>
            <person name="Taylor A."/>
            <person name="Grigoriev I.V."/>
            <person name="Nagy L.G."/>
            <person name="Martin F."/>
            <person name="Kauserud H."/>
        </authorList>
    </citation>
    <scope>NUCLEOTIDE SEQUENCE</scope>
    <source>
        <strain evidence="2">CBHHK188m</strain>
    </source>
</reference>
<feature type="compositionally biased region" description="Basic and acidic residues" evidence="1">
    <location>
        <begin position="68"/>
        <end position="78"/>
    </location>
</feature>
<dbReference type="Gene3D" id="3.60.130.30">
    <property type="match status" value="1"/>
</dbReference>
<protein>
    <submittedName>
        <fullName evidence="2">Uncharacterized protein</fullName>
    </submittedName>
</protein>
<feature type="compositionally biased region" description="Basic and acidic residues" evidence="1">
    <location>
        <begin position="130"/>
        <end position="143"/>
    </location>
</feature>
<feature type="compositionally biased region" description="Basic residues" evidence="1">
    <location>
        <begin position="147"/>
        <end position="157"/>
    </location>
</feature>
<dbReference type="Proteomes" id="UP001215280">
    <property type="component" value="Unassembled WGS sequence"/>
</dbReference>
<keyword evidence="3" id="KW-1185">Reference proteome</keyword>
<evidence type="ECO:0000256" key="1">
    <source>
        <dbReference type="SAM" id="MobiDB-lite"/>
    </source>
</evidence>
<feature type="compositionally biased region" description="Pro residues" evidence="1">
    <location>
        <begin position="90"/>
        <end position="104"/>
    </location>
</feature>
<proteinExistence type="predicted"/>
<evidence type="ECO:0000313" key="3">
    <source>
        <dbReference type="Proteomes" id="UP001215280"/>
    </source>
</evidence>